<evidence type="ECO:0000313" key="1">
    <source>
        <dbReference type="EMBL" id="SPD76317.1"/>
    </source>
</evidence>
<gene>
    <name evidence="1" type="ORF">PITCH_A890026</name>
</gene>
<organism evidence="1">
    <name type="scientific">uncultured Desulfobacterium sp</name>
    <dbReference type="NCBI Taxonomy" id="201089"/>
    <lineage>
        <taxon>Bacteria</taxon>
        <taxon>Pseudomonadati</taxon>
        <taxon>Thermodesulfobacteriota</taxon>
        <taxon>Desulfobacteria</taxon>
        <taxon>Desulfobacterales</taxon>
        <taxon>Desulfobacteriaceae</taxon>
        <taxon>Desulfobacterium</taxon>
        <taxon>environmental samples</taxon>
    </lineage>
</organism>
<dbReference type="AlphaFoldDB" id="A0A445N3M3"/>
<reference evidence="1" key="1">
    <citation type="submission" date="2018-01" db="EMBL/GenBank/DDBJ databases">
        <authorList>
            <person name="Regsiter A."/>
            <person name="William W."/>
        </authorList>
    </citation>
    <scope>NUCLEOTIDE SEQUENCE</scope>
    <source>
        <strain evidence="1">TRIP AH-1</strain>
    </source>
</reference>
<sequence>MPRIFDNINETMLSALCETLALSDRSDFCIGYFNLRGWR</sequence>
<protein>
    <submittedName>
        <fullName evidence="1">Uncharacterized protein</fullName>
    </submittedName>
</protein>
<accession>A0A445N3M3</accession>
<dbReference type="EMBL" id="OJIN01000235">
    <property type="protein sequence ID" value="SPD76317.1"/>
    <property type="molecule type" value="Genomic_DNA"/>
</dbReference>
<proteinExistence type="predicted"/>
<name>A0A445N3M3_9BACT</name>